<dbReference type="OrthoDB" id="6361113at2759"/>
<reference evidence="2" key="1">
    <citation type="submission" date="2015-10" db="EMBL/GenBank/DDBJ databases">
        <title>EvidentialGene: Evidence-directed Construction of Complete mRNA Transcriptomes without Genomes.</title>
        <authorList>
            <person name="Gilbert D.G."/>
        </authorList>
    </citation>
    <scope>NUCLEOTIDE SEQUENCE</scope>
</reference>
<sequence length="800" mass="90970">MDTVEFWIWEHATKYGMTKVLKKINYGFPEINIPNSWLSALCLQEIKNEWGRKGSQITPKVLNALRESLTSTFKLYIKDVKHVMRTADCIQLELCCKAVFHVMRSANCTSAVKLQTKEAFFPCWNVALWTKTKNSFGLKDDIFMEEIKFFYSELRLKLGQVDREKEILDTFGDMMKKYFPSLISFMRKIKLSRLEKIQKNKTKLDKQFEFLRGRLSNGFLNELIILDVLEDVQRKKVTEKALKFWKESKQVEATMDTSIEATLYALPPDPKFTSNDNQFYPPCFLTNPFMPTHIVLENGGQLEAILINRTVPRKPNGEAFGPHWFADTRFPVIKSEKDDLSIDCNSKKETSSVSEISNIVPFIERRMERSIKLSLYTDDGSEKEEVLVPNSSDEEPAQGLVRRDEIGSLTSYNLPKGSERVNSVQSWVNNSRPHSPSSIENENGALEENLKIASRELTRCKSVPPTTNLSLHEEDQQETVAKEKASEWVEPDGDITEFKSGAITSLGEVQKSFVAYIHTTDTDFVSSTTASSCNRIQTRSRYKQLTGLANWKKTERTDSWSYEGDNDAELNSSHYDFPRRLRSQSRIVTPDSVAEKRSTRLKRKCRKLSSSTSSSDCLASAKRFQLESQTSDGVPTSYRTATSTDAKSEESSSGEKRTWLTDRGDVTPPLAEASSNYHTPTHQVDSVVTGPESETIGVRTGFKRKLYDDAELAEDNSKSKRISVDDMSNGRNTLPIVVEKLKQHCEKLRMSDACFAGHCEKLDLCIQRLSSSHQKLLRKSNAVHDSTEESIVQKKSPLMD</sequence>
<evidence type="ECO:0000256" key="1">
    <source>
        <dbReference type="SAM" id="MobiDB-lite"/>
    </source>
</evidence>
<feature type="region of interest" description="Disordered" evidence="1">
    <location>
        <begin position="626"/>
        <end position="691"/>
    </location>
</feature>
<accession>A0A0N8BK50</accession>
<evidence type="ECO:0000313" key="2">
    <source>
        <dbReference type="EMBL" id="JAN26843.1"/>
    </source>
</evidence>
<feature type="region of interest" description="Disordered" evidence="1">
    <location>
        <begin position="778"/>
        <end position="800"/>
    </location>
</feature>
<organism evidence="2">
    <name type="scientific">Daphnia magna</name>
    <dbReference type="NCBI Taxonomy" id="35525"/>
    <lineage>
        <taxon>Eukaryota</taxon>
        <taxon>Metazoa</taxon>
        <taxon>Ecdysozoa</taxon>
        <taxon>Arthropoda</taxon>
        <taxon>Crustacea</taxon>
        <taxon>Branchiopoda</taxon>
        <taxon>Diplostraca</taxon>
        <taxon>Cladocera</taxon>
        <taxon>Anomopoda</taxon>
        <taxon>Daphniidae</taxon>
        <taxon>Daphnia</taxon>
    </lineage>
</organism>
<feature type="compositionally biased region" description="Polar residues" evidence="1">
    <location>
        <begin position="673"/>
        <end position="686"/>
    </location>
</feature>
<feature type="compositionally biased region" description="Polar residues" evidence="1">
    <location>
        <begin position="626"/>
        <end position="645"/>
    </location>
</feature>
<feature type="region of interest" description="Disordered" evidence="1">
    <location>
        <begin position="588"/>
        <end position="613"/>
    </location>
</feature>
<name>A0A0N8BK50_9CRUS</name>
<dbReference type="EMBL" id="GDIQ01067894">
    <property type="protein sequence ID" value="JAN26843.1"/>
    <property type="molecule type" value="Transcribed_RNA"/>
</dbReference>
<feature type="region of interest" description="Disordered" evidence="1">
    <location>
        <begin position="423"/>
        <end position="443"/>
    </location>
</feature>
<feature type="compositionally biased region" description="Basic and acidic residues" evidence="1">
    <location>
        <begin position="646"/>
        <end position="665"/>
    </location>
</feature>
<dbReference type="EMBL" id="GDIQ01089885">
    <property type="protein sequence ID" value="JAN04852.1"/>
    <property type="molecule type" value="Transcribed_RNA"/>
</dbReference>
<proteinExistence type="predicted"/>
<dbReference type="AlphaFoldDB" id="A0A0N8BK50"/>
<feature type="compositionally biased region" description="Polar residues" evidence="1">
    <location>
        <begin position="423"/>
        <end position="441"/>
    </location>
</feature>
<protein>
    <submittedName>
        <fullName evidence="2">Uncharacterized protein</fullName>
    </submittedName>
</protein>